<organism evidence="2 3">
    <name type="scientific">Aphanizomenon flos-aquae WA102</name>
    <dbReference type="NCBI Taxonomy" id="1710896"/>
    <lineage>
        <taxon>Bacteria</taxon>
        <taxon>Bacillati</taxon>
        <taxon>Cyanobacteriota</taxon>
        <taxon>Cyanophyceae</taxon>
        <taxon>Nostocales</taxon>
        <taxon>Aphanizomenonaceae</taxon>
        <taxon>Aphanizomenon</taxon>
    </lineage>
</organism>
<dbReference type="EMBL" id="LJOW01001028">
    <property type="protein sequence ID" value="OBQ31824.1"/>
    <property type="molecule type" value="Genomic_DNA"/>
</dbReference>
<evidence type="ECO:0000256" key="1">
    <source>
        <dbReference type="SAM" id="MobiDB-lite"/>
    </source>
</evidence>
<feature type="compositionally biased region" description="Low complexity" evidence="1">
    <location>
        <begin position="66"/>
        <end position="75"/>
    </location>
</feature>
<comment type="caution">
    <text evidence="2">The sequence shown here is derived from an EMBL/GenBank/DDBJ whole genome shotgun (WGS) entry which is preliminary data.</text>
</comment>
<dbReference type="Proteomes" id="UP000092093">
    <property type="component" value="Unassembled WGS sequence"/>
</dbReference>
<sequence length="158" mass="17116">SLKKKKEELAYISRHSSAPHNKNTTQAKAAGQESSSVRLLAESNLEFSDVSGNQPLSDTKDSFSSNQNFINNNLENKQDISSNNALPNSQETISKNAELPSSVSFGLSQDGSPISQNAPLGYTPDGVPISQSFDLDTNGLPNWNSIWGVSQRSILAYR</sequence>
<gene>
    <name evidence="2" type="ORF">AN484_28615</name>
</gene>
<feature type="region of interest" description="Disordered" evidence="1">
    <location>
        <begin position="49"/>
        <end position="95"/>
    </location>
</feature>
<protein>
    <submittedName>
        <fullName evidence="2">Uncharacterized protein</fullName>
    </submittedName>
</protein>
<proteinExistence type="predicted"/>
<evidence type="ECO:0000313" key="2">
    <source>
        <dbReference type="EMBL" id="OBQ31824.1"/>
    </source>
</evidence>
<feature type="compositionally biased region" description="Polar residues" evidence="1">
    <location>
        <begin position="102"/>
        <end position="118"/>
    </location>
</feature>
<feature type="region of interest" description="Disordered" evidence="1">
    <location>
        <begin position="102"/>
        <end position="121"/>
    </location>
</feature>
<feature type="compositionally biased region" description="Polar residues" evidence="1">
    <location>
        <begin position="79"/>
        <end position="95"/>
    </location>
</feature>
<evidence type="ECO:0000313" key="3">
    <source>
        <dbReference type="Proteomes" id="UP000092093"/>
    </source>
</evidence>
<name>A0A1B7W3Y0_APHFL</name>
<feature type="region of interest" description="Disordered" evidence="1">
    <location>
        <begin position="1"/>
        <end position="36"/>
    </location>
</feature>
<feature type="non-terminal residue" evidence="2">
    <location>
        <position position="1"/>
    </location>
</feature>
<reference evidence="2 3" key="1">
    <citation type="submission" date="2015-09" db="EMBL/GenBank/DDBJ databases">
        <title>Aphanizomenon flos-aquae WA102.</title>
        <authorList>
            <person name="Driscoll C."/>
        </authorList>
    </citation>
    <scope>NUCLEOTIDE SEQUENCE [LARGE SCALE GENOMIC DNA]</scope>
    <source>
        <strain evidence="2">WA102</strain>
    </source>
</reference>
<feature type="compositionally biased region" description="Polar residues" evidence="1">
    <location>
        <begin position="50"/>
        <end position="65"/>
    </location>
</feature>
<feature type="compositionally biased region" description="Polar residues" evidence="1">
    <location>
        <begin position="14"/>
        <end position="36"/>
    </location>
</feature>
<accession>A0A1B7W3Y0</accession>
<feature type="non-terminal residue" evidence="2">
    <location>
        <position position="158"/>
    </location>
</feature>
<dbReference type="AlphaFoldDB" id="A0A1B7W3Y0"/>